<feature type="non-terminal residue" evidence="1">
    <location>
        <position position="151"/>
    </location>
</feature>
<evidence type="ECO:0000313" key="2">
    <source>
        <dbReference type="Proteomes" id="UP001194468"/>
    </source>
</evidence>
<reference evidence="1" key="1">
    <citation type="submission" date="2019-10" db="EMBL/GenBank/DDBJ databases">
        <authorList>
            <consortium name="DOE Joint Genome Institute"/>
            <person name="Kuo A."/>
            <person name="Miyauchi S."/>
            <person name="Kiss E."/>
            <person name="Drula E."/>
            <person name="Kohler A."/>
            <person name="Sanchez-Garcia M."/>
            <person name="Andreopoulos B."/>
            <person name="Barry K.W."/>
            <person name="Bonito G."/>
            <person name="Buee M."/>
            <person name="Carver A."/>
            <person name="Chen C."/>
            <person name="Cichocki N."/>
            <person name="Clum A."/>
            <person name="Culley D."/>
            <person name="Crous P.W."/>
            <person name="Fauchery L."/>
            <person name="Girlanda M."/>
            <person name="Hayes R."/>
            <person name="Keri Z."/>
            <person name="LaButti K."/>
            <person name="Lipzen A."/>
            <person name="Lombard V."/>
            <person name="Magnuson J."/>
            <person name="Maillard F."/>
            <person name="Morin E."/>
            <person name="Murat C."/>
            <person name="Nolan M."/>
            <person name="Ohm R."/>
            <person name="Pangilinan J."/>
            <person name="Pereira M."/>
            <person name="Perotto S."/>
            <person name="Peter M."/>
            <person name="Riley R."/>
            <person name="Sitrit Y."/>
            <person name="Stielow B."/>
            <person name="Szollosi G."/>
            <person name="Zifcakova L."/>
            <person name="Stursova M."/>
            <person name="Spatafora J.W."/>
            <person name="Tedersoo L."/>
            <person name="Vaario L.-M."/>
            <person name="Yamada A."/>
            <person name="Yan M."/>
            <person name="Wang P."/>
            <person name="Xu J."/>
            <person name="Bruns T."/>
            <person name="Baldrian P."/>
            <person name="Vilgalys R."/>
            <person name="Henrissat B."/>
            <person name="Grigoriev I.V."/>
            <person name="Hibbett D."/>
            <person name="Nagy L.G."/>
            <person name="Martin F.M."/>
        </authorList>
    </citation>
    <scope>NUCLEOTIDE SEQUENCE</scope>
    <source>
        <strain evidence="1">BED1</strain>
    </source>
</reference>
<evidence type="ECO:0000313" key="1">
    <source>
        <dbReference type="EMBL" id="KAF8449389.1"/>
    </source>
</evidence>
<dbReference type="AlphaFoldDB" id="A0AAD4C707"/>
<reference evidence="1" key="2">
    <citation type="journal article" date="2020" name="Nat. Commun.">
        <title>Large-scale genome sequencing of mycorrhizal fungi provides insights into the early evolution of symbiotic traits.</title>
        <authorList>
            <person name="Miyauchi S."/>
            <person name="Kiss E."/>
            <person name="Kuo A."/>
            <person name="Drula E."/>
            <person name="Kohler A."/>
            <person name="Sanchez-Garcia M."/>
            <person name="Morin E."/>
            <person name="Andreopoulos B."/>
            <person name="Barry K.W."/>
            <person name="Bonito G."/>
            <person name="Buee M."/>
            <person name="Carver A."/>
            <person name="Chen C."/>
            <person name="Cichocki N."/>
            <person name="Clum A."/>
            <person name="Culley D."/>
            <person name="Crous P.W."/>
            <person name="Fauchery L."/>
            <person name="Girlanda M."/>
            <person name="Hayes R.D."/>
            <person name="Keri Z."/>
            <person name="LaButti K."/>
            <person name="Lipzen A."/>
            <person name="Lombard V."/>
            <person name="Magnuson J."/>
            <person name="Maillard F."/>
            <person name="Murat C."/>
            <person name="Nolan M."/>
            <person name="Ohm R.A."/>
            <person name="Pangilinan J."/>
            <person name="Pereira M.F."/>
            <person name="Perotto S."/>
            <person name="Peter M."/>
            <person name="Pfister S."/>
            <person name="Riley R."/>
            <person name="Sitrit Y."/>
            <person name="Stielow J.B."/>
            <person name="Szollosi G."/>
            <person name="Zifcakova L."/>
            <person name="Stursova M."/>
            <person name="Spatafora J.W."/>
            <person name="Tedersoo L."/>
            <person name="Vaario L.M."/>
            <person name="Yamada A."/>
            <person name="Yan M."/>
            <person name="Wang P."/>
            <person name="Xu J."/>
            <person name="Bruns T."/>
            <person name="Baldrian P."/>
            <person name="Vilgalys R."/>
            <person name="Dunand C."/>
            <person name="Henrissat B."/>
            <person name="Grigoriev I.V."/>
            <person name="Hibbett D."/>
            <person name="Nagy L.G."/>
            <person name="Martin F.M."/>
        </authorList>
    </citation>
    <scope>NUCLEOTIDE SEQUENCE</scope>
    <source>
        <strain evidence="1">BED1</strain>
    </source>
</reference>
<dbReference type="Proteomes" id="UP001194468">
    <property type="component" value="Unassembled WGS sequence"/>
</dbReference>
<protein>
    <submittedName>
        <fullName evidence="1">Uncharacterized protein</fullName>
    </submittedName>
</protein>
<organism evidence="1 2">
    <name type="scientific">Boletus edulis BED1</name>
    <dbReference type="NCBI Taxonomy" id="1328754"/>
    <lineage>
        <taxon>Eukaryota</taxon>
        <taxon>Fungi</taxon>
        <taxon>Dikarya</taxon>
        <taxon>Basidiomycota</taxon>
        <taxon>Agaricomycotina</taxon>
        <taxon>Agaricomycetes</taxon>
        <taxon>Agaricomycetidae</taxon>
        <taxon>Boletales</taxon>
        <taxon>Boletineae</taxon>
        <taxon>Boletaceae</taxon>
        <taxon>Boletoideae</taxon>
        <taxon>Boletus</taxon>
    </lineage>
</organism>
<gene>
    <name evidence="1" type="ORF">L210DRAFT_3321796</name>
</gene>
<comment type="caution">
    <text evidence="1">The sequence shown here is derived from an EMBL/GenBank/DDBJ whole genome shotgun (WGS) entry which is preliminary data.</text>
</comment>
<feature type="non-terminal residue" evidence="1">
    <location>
        <position position="1"/>
    </location>
</feature>
<sequence>QLFRTQVRHADNYVKKTRAWSKVNSFDTALQLKVAVYRACRIALQNLGADNETLQKYKVLEDADLKMKATASGGNKDARSSRNDHLSWFWSLDVPRDTDRNDWMSEFYRVHWLRLKAVKDHWQEEVELLRAEFEWASNFFQRTAEDWEHRS</sequence>
<proteinExistence type="predicted"/>
<accession>A0AAD4C707</accession>
<dbReference type="EMBL" id="WHUW01000003">
    <property type="protein sequence ID" value="KAF8449389.1"/>
    <property type="molecule type" value="Genomic_DNA"/>
</dbReference>
<keyword evidence="2" id="KW-1185">Reference proteome</keyword>
<name>A0AAD4C707_BOLED</name>